<protein>
    <submittedName>
        <fullName evidence="2">Uncharacterized protein</fullName>
    </submittedName>
</protein>
<dbReference type="KEGG" id="esj:SJ05684_c30480"/>
<dbReference type="STRING" id="716928.GCA_000261485_01430"/>
<gene>
    <name evidence="2" type="ORF">SJ05684_c30480</name>
</gene>
<reference evidence="2 3" key="1">
    <citation type="submission" date="2017-08" db="EMBL/GenBank/DDBJ databases">
        <title>Multipartite genome sequences of Sinorhizobium species nodulating soybeans.</title>
        <authorList>
            <person name="Tian C.F."/>
        </authorList>
    </citation>
    <scope>NUCLEOTIDE SEQUENCE [LARGE SCALE GENOMIC DNA]</scope>
    <source>
        <strain evidence="2 3">CCBAU 05684</strain>
    </source>
</reference>
<keyword evidence="3" id="KW-1185">Reference proteome</keyword>
<proteinExistence type="predicted"/>
<evidence type="ECO:0000313" key="2">
    <source>
        <dbReference type="EMBL" id="ASY64472.1"/>
    </source>
</evidence>
<accession>A0A249PFE3</accession>
<dbReference type="EMBL" id="CP023067">
    <property type="protein sequence ID" value="ASY64472.1"/>
    <property type="molecule type" value="Genomic_DNA"/>
</dbReference>
<dbReference type="AlphaFoldDB" id="A0A249PFE3"/>
<name>A0A249PFE3_9HYPH</name>
<dbReference type="eggNOG" id="ENOG50312QK">
    <property type="taxonomic scope" value="Bacteria"/>
</dbReference>
<organism evidence="2 3">
    <name type="scientific">Sinorhizobium sojae CCBAU 05684</name>
    <dbReference type="NCBI Taxonomy" id="716928"/>
    <lineage>
        <taxon>Bacteria</taxon>
        <taxon>Pseudomonadati</taxon>
        <taxon>Pseudomonadota</taxon>
        <taxon>Alphaproteobacteria</taxon>
        <taxon>Hyphomicrobiales</taxon>
        <taxon>Rhizobiaceae</taxon>
        <taxon>Sinorhizobium/Ensifer group</taxon>
        <taxon>Sinorhizobium</taxon>
    </lineage>
</organism>
<evidence type="ECO:0000313" key="3">
    <source>
        <dbReference type="Proteomes" id="UP000217211"/>
    </source>
</evidence>
<sequence>MLCDLMPFFGNVSPKVAKLSSRKVPEMKVKTPSQKADPELQRQQQAAQQEKINAIQDRLGTETDQALRYFGARRALSGARGSMLTR</sequence>
<evidence type="ECO:0000256" key="1">
    <source>
        <dbReference type="SAM" id="MobiDB-lite"/>
    </source>
</evidence>
<feature type="region of interest" description="Disordered" evidence="1">
    <location>
        <begin position="23"/>
        <end position="49"/>
    </location>
</feature>
<dbReference type="Proteomes" id="UP000217211">
    <property type="component" value="Chromosome"/>
</dbReference>